<dbReference type="Proteomes" id="UP000887576">
    <property type="component" value="Unplaced"/>
</dbReference>
<name>A0AC34R8Q7_9BILA</name>
<accession>A0AC34R8Q7</accession>
<dbReference type="WBParaSite" id="JU765_v2.g4470.t1">
    <property type="protein sequence ID" value="JU765_v2.g4470.t1"/>
    <property type="gene ID" value="JU765_v2.g4470"/>
</dbReference>
<organism evidence="1 2">
    <name type="scientific">Panagrolaimus sp. JU765</name>
    <dbReference type="NCBI Taxonomy" id="591449"/>
    <lineage>
        <taxon>Eukaryota</taxon>
        <taxon>Metazoa</taxon>
        <taxon>Ecdysozoa</taxon>
        <taxon>Nematoda</taxon>
        <taxon>Chromadorea</taxon>
        <taxon>Rhabditida</taxon>
        <taxon>Tylenchina</taxon>
        <taxon>Panagrolaimomorpha</taxon>
        <taxon>Panagrolaimoidea</taxon>
        <taxon>Panagrolaimidae</taxon>
        <taxon>Panagrolaimus</taxon>
    </lineage>
</organism>
<reference evidence="2" key="1">
    <citation type="submission" date="2022-11" db="UniProtKB">
        <authorList>
            <consortium name="WormBaseParasite"/>
        </authorList>
    </citation>
    <scope>IDENTIFICATION</scope>
</reference>
<evidence type="ECO:0000313" key="2">
    <source>
        <dbReference type="WBParaSite" id="JU765_v2.g4470.t1"/>
    </source>
</evidence>
<proteinExistence type="predicted"/>
<protein>
    <submittedName>
        <fullName evidence="2">Uncharacterized protein</fullName>
    </submittedName>
</protein>
<sequence>MPKARTKCMNCAGPHVQKECVWPRCIFCWHFLPPYVHHVCGRQWVTKCGVFETIGEYQRALRELVETYGFDSPEVEDAVFDLWNEFVRRH</sequence>
<evidence type="ECO:0000313" key="1">
    <source>
        <dbReference type="Proteomes" id="UP000887576"/>
    </source>
</evidence>